<organism evidence="2 3">
    <name type="scientific">Hydrogenophaga aromaticivorans</name>
    <dbReference type="NCBI Taxonomy" id="2610898"/>
    <lineage>
        <taxon>Bacteria</taxon>
        <taxon>Pseudomonadati</taxon>
        <taxon>Pseudomonadota</taxon>
        <taxon>Betaproteobacteria</taxon>
        <taxon>Burkholderiales</taxon>
        <taxon>Comamonadaceae</taxon>
        <taxon>Hydrogenophaga</taxon>
    </lineage>
</organism>
<dbReference type="Proteomes" id="UP000545507">
    <property type="component" value="Unassembled WGS sequence"/>
</dbReference>
<sequence>MQLNRYTITSACLLVLAMVSGCATPVGYEGARFLSPPNDISSAWIAEGGAIFIVPEKGVVIDAVVSQDGRPVQMRADGAYYVIPANQLSGVTEIRFMVEQRWRRLPISQKTDAKG</sequence>
<evidence type="ECO:0000313" key="3">
    <source>
        <dbReference type="Proteomes" id="UP000545507"/>
    </source>
</evidence>
<evidence type="ECO:0000313" key="2">
    <source>
        <dbReference type="EMBL" id="NWF46115.1"/>
    </source>
</evidence>
<dbReference type="PROSITE" id="PS51257">
    <property type="entry name" value="PROKAR_LIPOPROTEIN"/>
    <property type="match status" value="1"/>
</dbReference>
<keyword evidence="3" id="KW-1185">Reference proteome</keyword>
<gene>
    <name evidence="2" type="ORF">F3K02_12755</name>
</gene>
<dbReference type="EMBL" id="VYGV01000011">
    <property type="protein sequence ID" value="NWF46115.1"/>
    <property type="molecule type" value="Genomic_DNA"/>
</dbReference>
<dbReference type="AlphaFoldDB" id="A0A7Y8GWH0"/>
<feature type="signal peptide" evidence="1">
    <location>
        <begin position="1"/>
        <end position="23"/>
    </location>
</feature>
<evidence type="ECO:0000256" key="1">
    <source>
        <dbReference type="SAM" id="SignalP"/>
    </source>
</evidence>
<name>A0A7Y8GWH0_9BURK</name>
<reference evidence="2 3" key="1">
    <citation type="submission" date="2019-09" db="EMBL/GenBank/DDBJ databases">
        <title>Hydrogenophaga aromatica sp. nov., isolated from a para-xylene-degrading enrichment culture.</title>
        <authorList>
            <person name="Tancsics A."/>
            <person name="Banerjee S."/>
        </authorList>
    </citation>
    <scope>NUCLEOTIDE SEQUENCE [LARGE SCALE GENOMIC DNA]</scope>
    <source>
        <strain evidence="2 3">D2P1</strain>
    </source>
</reference>
<keyword evidence="1" id="KW-0732">Signal</keyword>
<dbReference type="RefSeq" id="WP_177136021.1">
    <property type="nucleotide sequence ID" value="NZ_VYGV01000011.1"/>
</dbReference>
<accession>A0A7Y8GWH0</accession>
<proteinExistence type="predicted"/>
<feature type="chain" id="PRO_5031470678" description="Lipoprotein" evidence="1">
    <location>
        <begin position="24"/>
        <end position="115"/>
    </location>
</feature>
<comment type="caution">
    <text evidence="2">The sequence shown here is derived from an EMBL/GenBank/DDBJ whole genome shotgun (WGS) entry which is preliminary data.</text>
</comment>
<evidence type="ECO:0008006" key="4">
    <source>
        <dbReference type="Google" id="ProtNLM"/>
    </source>
</evidence>
<protein>
    <recommendedName>
        <fullName evidence="4">Lipoprotein</fullName>
    </recommendedName>
</protein>